<evidence type="ECO:0000256" key="1">
    <source>
        <dbReference type="SAM" id="Phobius"/>
    </source>
</evidence>
<reference evidence="4" key="1">
    <citation type="submission" date="2012-12" db="EMBL/GenBank/DDBJ databases">
        <authorList>
            <person name="Hellsten U."/>
            <person name="Grimwood J."/>
            <person name="Chapman J.A."/>
            <person name="Shapiro H."/>
            <person name="Aerts A."/>
            <person name="Otillar R.P."/>
            <person name="Terry A.Y."/>
            <person name="Boore J.L."/>
            <person name="Simakov O."/>
            <person name="Marletaz F."/>
            <person name="Cho S.-J."/>
            <person name="Edsinger-Gonzales E."/>
            <person name="Havlak P."/>
            <person name="Kuo D.-H."/>
            <person name="Larsson T."/>
            <person name="Lv J."/>
            <person name="Arendt D."/>
            <person name="Savage R."/>
            <person name="Osoegawa K."/>
            <person name="de Jong P."/>
            <person name="Lindberg D.R."/>
            <person name="Seaver E.C."/>
            <person name="Weisblat D.A."/>
            <person name="Putnam N.H."/>
            <person name="Grigoriev I.V."/>
            <person name="Rokhsar D.S."/>
        </authorList>
    </citation>
    <scope>NUCLEOTIDE SEQUENCE</scope>
</reference>
<dbReference type="PANTHER" id="PTHR45620">
    <property type="entry name" value="PDF RECEPTOR-LIKE PROTEIN-RELATED"/>
    <property type="match status" value="1"/>
</dbReference>
<dbReference type="InterPro" id="IPR050332">
    <property type="entry name" value="GPCR_2"/>
</dbReference>
<dbReference type="OrthoDB" id="6160250at2759"/>
<name>T1FI53_HELRO</name>
<feature type="transmembrane region" description="Helical" evidence="1">
    <location>
        <begin position="46"/>
        <end position="65"/>
    </location>
</feature>
<dbReference type="GeneID" id="20208502"/>
<dbReference type="PROSITE" id="PS00650">
    <property type="entry name" value="G_PROTEIN_RECEP_F2_2"/>
    <property type="match status" value="1"/>
</dbReference>
<keyword evidence="1" id="KW-1133">Transmembrane helix</keyword>
<dbReference type="PANTHER" id="PTHR45620:SF42">
    <property type="entry name" value="G-PROTEIN COUPLED RECEPTOR SEB-2"/>
    <property type="match status" value="1"/>
</dbReference>
<keyword evidence="4" id="KW-1185">Reference proteome</keyword>
<dbReference type="RefSeq" id="XP_009030921.1">
    <property type="nucleotide sequence ID" value="XM_009032673.1"/>
</dbReference>
<dbReference type="eggNOG" id="KOG4564">
    <property type="taxonomic scope" value="Eukaryota"/>
</dbReference>
<dbReference type="Proteomes" id="UP000015101">
    <property type="component" value="Unassembled WGS sequence"/>
</dbReference>
<dbReference type="AlphaFoldDB" id="T1FI53"/>
<protein>
    <recommendedName>
        <fullName evidence="5">G-protein coupled receptors family 2 profile 2 domain-containing protein</fullName>
    </recommendedName>
</protein>
<dbReference type="CTD" id="20208502"/>
<dbReference type="InParanoid" id="T1FI53"/>
<dbReference type="InterPro" id="IPR017983">
    <property type="entry name" value="GPCR_2_secretin-like_CS"/>
</dbReference>
<dbReference type="EMBL" id="KB097736">
    <property type="protein sequence ID" value="ESN90936.1"/>
    <property type="molecule type" value="Genomic_DNA"/>
</dbReference>
<dbReference type="EnsemblMetazoa" id="HelroT182402">
    <property type="protein sequence ID" value="HelroP182402"/>
    <property type="gene ID" value="HelroG182402"/>
</dbReference>
<keyword evidence="1" id="KW-0812">Transmembrane</keyword>
<evidence type="ECO:0000313" key="3">
    <source>
        <dbReference type="EnsemblMetazoa" id="HelroP182402"/>
    </source>
</evidence>
<organism evidence="3 4">
    <name type="scientific">Helobdella robusta</name>
    <name type="common">Californian leech</name>
    <dbReference type="NCBI Taxonomy" id="6412"/>
    <lineage>
        <taxon>Eukaryota</taxon>
        <taxon>Metazoa</taxon>
        <taxon>Spiralia</taxon>
        <taxon>Lophotrochozoa</taxon>
        <taxon>Annelida</taxon>
        <taxon>Clitellata</taxon>
        <taxon>Hirudinea</taxon>
        <taxon>Rhynchobdellida</taxon>
        <taxon>Glossiphoniidae</taxon>
        <taxon>Helobdella</taxon>
    </lineage>
</organism>
<proteinExistence type="predicted"/>
<accession>T1FI53</accession>
<evidence type="ECO:0000313" key="4">
    <source>
        <dbReference type="Proteomes" id="UP000015101"/>
    </source>
</evidence>
<dbReference type="STRING" id="6412.T1FI53"/>
<evidence type="ECO:0000313" key="2">
    <source>
        <dbReference type="EMBL" id="ESN90936.1"/>
    </source>
</evidence>
<gene>
    <name evidence="3" type="primary">20208502</name>
    <name evidence="2" type="ORF">HELRODRAFT_182402</name>
</gene>
<reference evidence="2 4" key="2">
    <citation type="journal article" date="2013" name="Nature">
        <title>Insights into bilaterian evolution from three spiralian genomes.</title>
        <authorList>
            <person name="Simakov O."/>
            <person name="Marletaz F."/>
            <person name="Cho S.J."/>
            <person name="Edsinger-Gonzales E."/>
            <person name="Havlak P."/>
            <person name="Hellsten U."/>
            <person name="Kuo D.H."/>
            <person name="Larsson T."/>
            <person name="Lv J."/>
            <person name="Arendt D."/>
            <person name="Savage R."/>
            <person name="Osoegawa K."/>
            <person name="de Jong P."/>
            <person name="Grimwood J."/>
            <person name="Chapman J.A."/>
            <person name="Shapiro H."/>
            <person name="Aerts A."/>
            <person name="Otillar R.P."/>
            <person name="Terry A.Y."/>
            <person name="Boore J.L."/>
            <person name="Grigoriev I.V."/>
            <person name="Lindberg D.R."/>
            <person name="Seaver E.C."/>
            <person name="Weisblat D.A."/>
            <person name="Putnam N.H."/>
            <person name="Rokhsar D.S."/>
        </authorList>
    </citation>
    <scope>NUCLEOTIDE SEQUENCE</scope>
</reference>
<dbReference type="KEGG" id="hro:HELRODRAFT_182402"/>
<dbReference type="Gene3D" id="1.20.1070.10">
    <property type="entry name" value="Rhodopsin 7-helix transmembrane proteins"/>
    <property type="match status" value="1"/>
</dbReference>
<keyword evidence="1" id="KW-0472">Membrane</keyword>
<sequence length="208" mass="23994">MIFIINNNMVITINNNMVITINNNMVITINNNMVIIINNDIINNNMILIIITDNMIIIVINNNMLQSHPHEPNNFRRALKATCMLVPLFGLHFIFTLSRPKSTHPEFINNSGLITYDESKWHHYHYMIDSIINSQGFVVSIIYCFLNEEVLGHLSRMSACFRGHPTTQIFTMASDIRRRSDAESIRNGFHSSHKDDNRMAAAMEMKDL</sequence>
<dbReference type="HOGENOM" id="CLU_1322206_0_0_1"/>
<evidence type="ECO:0008006" key="5">
    <source>
        <dbReference type="Google" id="ProtNLM"/>
    </source>
</evidence>
<reference evidence="3" key="3">
    <citation type="submission" date="2015-06" db="UniProtKB">
        <authorList>
            <consortium name="EnsemblMetazoa"/>
        </authorList>
    </citation>
    <scope>IDENTIFICATION</scope>
</reference>
<dbReference type="EMBL" id="AMQM01008184">
    <property type="status" value="NOT_ANNOTATED_CDS"/>
    <property type="molecule type" value="Genomic_DNA"/>
</dbReference>
<feature type="transmembrane region" description="Helical" evidence="1">
    <location>
        <begin position="77"/>
        <end position="95"/>
    </location>
</feature>
<dbReference type="GO" id="GO:0004930">
    <property type="term" value="F:G protein-coupled receptor activity"/>
    <property type="evidence" value="ECO:0007669"/>
    <property type="project" value="InterPro"/>
</dbReference>